<evidence type="ECO:0000256" key="8">
    <source>
        <dbReference type="ARBA" id="ARBA00023125"/>
    </source>
</evidence>
<dbReference type="PROSITE" id="PS00617">
    <property type="entry name" value="RECF_1"/>
    <property type="match status" value="1"/>
</dbReference>
<dbReference type="InterPro" id="IPR001238">
    <property type="entry name" value="DNA-binding_RecF"/>
</dbReference>
<keyword evidence="9 10" id="KW-0234">DNA repair</keyword>
<name>A0A5A9W2I4_9GAMM</name>
<dbReference type="GO" id="GO:0005737">
    <property type="term" value="C:cytoplasm"/>
    <property type="evidence" value="ECO:0007669"/>
    <property type="project" value="UniProtKB-SubCell"/>
</dbReference>
<reference evidence="12 13" key="1">
    <citation type="submission" date="2019-03" db="EMBL/GenBank/DDBJ databases">
        <title>Nitrincola sp. nov. isolated from an Indian soda lake.</title>
        <authorList>
            <person name="Joshi A."/>
            <person name="Thite S.V."/>
            <person name="Joseph N."/>
            <person name="Dhotre D."/>
            <person name="Moorthy M."/>
            <person name="Shouche Y.S."/>
        </authorList>
    </citation>
    <scope>NUCLEOTIDE SEQUENCE [LARGE SCALE GENOMIC DNA]</scope>
    <source>
        <strain evidence="12 13">MEB193</strain>
    </source>
</reference>
<keyword evidence="4 9" id="KW-0963">Cytoplasm</keyword>
<evidence type="ECO:0000256" key="5">
    <source>
        <dbReference type="ARBA" id="ARBA00022705"/>
    </source>
</evidence>
<feature type="domain" description="RecF/RecN/SMC N-terminal" evidence="11">
    <location>
        <begin position="3"/>
        <end position="341"/>
    </location>
</feature>
<dbReference type="AlphaFoldDB" id="A0A5A9W2I4"/>
<dbReference type="Proteomes" id="UP000325302">
    <property type="component" value="Unassembled WGS sequence"/>
</dbReference>
<dbReference type="GO" id="GO:0006260">
    <property type="term" value="P:DNA replication"/>
    <property type="evidence" value="ECO:0007669"/>
    <property type="project" value="UniProtKB-UniRule"/>
</dbReference>
<dbReference type="GO" id="GO:0005524">
    <property type="term" value="F:ATP binding"/>
    <property type="evidence" value="ECO:0007669"/>
    <property type="project" value="UniProtKB-UniRule"/>
</dbReference>
<dbReference type="InterPro" id="IPR018078">
    <property type="entry name" value="DNA-binding_RecF_CS"/>
</dbReference>
<dbReference type="PANTHER" id="PTHR32182">
    <property type="entry name" value="DNA REPLICATION AND REPAIR PROTEIN RECF"/>
    <property type="match status" value="1"/>
</dbReference>
<dbReference type="InterPro" id="IPR003395">
    <property type="entry name" value="RecF/RecN/SMC_N"/>
</dbReference>
<evidence type="ECO:0000313" key="12">
    <source>
        <dbReference type="EMBL" id="KAA0873771.1"/>
    </source>
</evidence>
<keyword evidence="9 10" id="KW-0227">DNA damage</keyword>
<dbReference type="GO" id="GO:0006302">
    <property type="term" value="P:double-strand break repair"/>
    <property type="evidence" value="ECO:0007669"/>
    <property type="project" value="TreeGrafter"/>
</dbReference>
<evidence type="ECO:0000259" key="11">
    <source>
        <dbReference type="Pfam" id="PF02463"/>
    </source>
</evidence>
<dbReference type="GO" id="GO:0003697">
    <property type="term" value="F:single-stranded DNA binding"/>
    <property type="evidence" value="ECO:0007669"/>
    <property type="project" value="UniProtKB-UniRule"/>
</dbReference>
<proteinExistence type="inferred from homology"/>
<evidence type="ECO:0000256" key="2">
    <source>
        <dbReference type="ARBA" id="ARBA00008016"/>
    </source>
</evidence>
<evidence type="ECO:0000256" key="4">
    <source>
        <dbReference type="ARBA" id="ARBA00022490"/>
    </source>
</evidence>
<keyword evidence="13" id="KW-1185">Reference proteome</keyword>
<dbReference type="Gene3D" id="3.40.50.300">
    <property type="entry name" value="P-loop containing nucleotide triphosphate hydrolases"/>
    <property type="match status" value="1"/>
</dbReference>
<dbReference type="OrthoDB" id="9803889at2"/>
<dbReference type="RefSeq" id="WP_149391728.1">
    <property type="nucleotide sequence ID" value="NZ_SMRS01000009.1"/>
</dbReference>
<protein>
    <recommendedName>
        <fullName evidence="3 9">DNA replication and repair protein RecF</fullName>
    </recommendedName>
</protein>
<evidence type="ECO:0000256" key="7">
    <source>
        <dbReference type="ARBA" id="ARBA00022840"/>
    </source>
</evidence>
<sequence>MSLVSLRIHSIRNLQHLELESLSPINLITGMNGSGKTSLLEAIHFLGTTRSFRSHQFRHFLSHGCQSALVFARLAHVGSGQTQPLGVERHLDGQVRARFDGQSLDSAQLALQLPLQVLHSGTFELLDGSPAIRRQFLDWGCFHFNPGFIQLWRGFRRALKQRNSLLKYGKIDPLLLQAWNHEFIEYGSALSEHRQAYLSAFVPVFNRILADLLAEVSLDLRFSAGWDRKRSLEEALFEYAERERQQGFSLVGPQRADFRLRWQGQNAADLLSRGQKKLVVSALKLAQGVLYRSLSARPCIYLIDDLPAELDAQHLELFCHYLEQSADQCFITCVESDTLKRFWATDTRLSCFEIAAGQLV</sequence>
<dbReference type="EMBL" id="SMRS01000009">
    <property type="protein sequence ID" value="KAA0873771.1"/>
    <property type="molecule type" value="Genomic_DNA"/>
</dbReference>
<gene>
    <name evidence="9 12" type="primary">recF</name>
    <name evidence="12" type="ORF">E1H14_12025</name>
</gene>
<dbReference type="NCBIfam" id="TIGR00611">
    <property type="entry name" value="recf"/>
    <property type="match status" value="1"/>
</dbReference>
<evidence type="ECO:0000256" key="10">
    <source>
        <dbReference type="RuleBase" id="RU000578"/>
    </source>
</evidence>
<dbReference type="HAMAP" id="MF_00365">
    <property type="entry name" value="RecF"/>
    <property type="match status" value="1"/>
</dbReference>
<evidence type="ECO:0000256" key="1">
    <source>
        <dbReference type="ARBA" id="ARBA00004496"/>
    </source>
</evidence>
<dbReference type="PANTHER" id="PTHR32182:SF0">
    <property type="entry name" value="DNA REPLICATION AND REPAIR PROTEIN RECF"/>
    <property type="match status" value="1"/>
</dbReference>
<dbReference type="SUPFAM" id="SSF52540">
    <property type="entry name" value="P-loop containing nucleoside triphosphate hydrolases"/>
    <property type="match status" value="1"/>
</dbReference>
<dbReference type="GO" id="GO:0009432">
    <property type="term" value="P:SOS response"/>
    <property type="evidence" value="ECO:0007669"/>
    <property type="project" value="UniProtKB-UniRule"/>
</dbReference>
<keyword evidence="6 9" id="KW-0547">Nucleotide-binding</keyword>
<keyword evidence="8 9" id="KW-0238">DNA-binding</keyword>
<feature type="binding site" evidence="9">
    <location>
        <begin position="30"/>
        <end position="37"/>
    </location>
    <ligand>
        <name>ATP</name>
        <dbReference type="ChEBI" id="CHEBI:30616"/>
    </ligand>
</feature>
<evidence type="ECO:0000256" key="9">
    <source>
        <dbReference type="HAMAP-Rule" id="MF_00365"/>
    </source>
</evidence>
<dbReference type="InterPro" id="IPR027417">
    <property type="entry name" value="P-loop_NTPase"/>
</dbReference>
<keyword evidence="9 10" id="KW-0742">SOS response</keyword>
<evidence type="ECO:0000256" key="3">
    <source>
        <dbReference type="ARBA" id="ARBA00020170"/>
    </source>
</evidence>
<evidence type="ECO:0000313" key="13">
    <source>
        <dbReference type="Proteomes" id="UP000325302"/>
    </source>
</evidence>
<comment type="function">
    <text evidence="9 10">The RecF protein is involved in DNA metabolism; it is required for DNA replication and normal SOS inducibility. RecF binds preferentially to single-stranded, linear DNA. It also seems to bind ATP.</text>
</comment>
<accession>A0A5A9W2I4</accession>
<keyword evidence="7 9" id="KW-0067">ATP-binding</keyword>
<comment type="subcellular location">
    <subcellularLocation>
        <location evidence="1 9 10">Cytoplasm</location>
    </subcellularLocation>
</comment>
<comment type="caution">
    <text evidence="12">The sequence shown here is derived from an EMBL/GenBank/DDBJ whole genome shotgun (WGS) entry which is preliminary data.</text>
</comment>
<keyword evidence="5 9" id="KW-0235">DNA replication</keyword>
<dbReference type="GO" id="GO:0000731">
    <property type="term" value="P:DNA synthesis involved in DNA repair"/>
    <property type="evidence" value="ECO:0007669"/>
    <property type="project" value="TreeGrafter"/>
</dbReference>
<evidence type="ECO:0000256" key="6">
    <source>
        <dbReference type="ARBA" id="ARBA00022741"/>
    </source>
</evidence>
<dbReference type="Pfam" id="PF02463">
    <property type="entry name" value="SMC_N"/>
    <property type="match status" value="1"/>
</dbReference>
<dbReference type="PROSITE" id="PS00618">
    <property type="entry name" value="RECF_2"/>
    <property type="match status" value="1"/>
</dbReference>
<organism evidence="12 13">
    <name type="scientific">Nitrincola tapanii</name>
    <dbReference type="NCBI Taxonomy" id="1708751"/>
    <lineage>
        <taxon>Bacteria</taxon>
        <taxon>Pseudomonadati</taxon>
        <taxon>Pseudomonadota</taxon>
        <taxon>Gammaproteobacteria</taxon>
        <taxon>Oceanospirillales</taxon>
        <taxon>Oceanospirillaceae</taxon>
        <taxon>Nitrincola</taxon>
    </lineage>
</organism>
<dbReference type="InterPro" id="IPR042174">
    <property type="entry name" value="RecF_2"/>
</dbReference>
<comment type="similarity">
    <text evidence="2 9 10">Belongs to the RecF family.</text>
</comment>
<dbReference type="Gene3D" id="1.20.1050.90">
    <property type="entry name" value="RecF/RecN/SMC, N-terminal domain"/>
    <property type="match status" value="1"/>
</dbReference>